<reference evidence="1 2" key="1">
    <citation type="journal article" date="2006" name="Nature">
        <title>Global trends of whole-genome duplications revealed by the ciliate Paramecium tetraurelia.</title>
        <authorList>
            <consortium name="Genoscope"/>
            <person name="Aury J.-M."/>
            <person name="Jaillon O."/>
            <person name="Duret L."/>
            <person name="Noel B."/>
            <person name="Jubin C."/>
            <person name="Porcel B.M."/>
            <person name="Segurens B."/>
            <person name="Daubin V."/>
            <person name="Anthouard V."/>
            <person name="Aiach N."/>
            <person name="Arnaiz O."/>
            <person name="Billaut A."/>
            <person name="Beisson J."/>
            <person name="Blanc I."/>
            <person name="Bouhouche K."/>
            <person name="Camara F."/>
            <person name="Duharcourt S."/>
            <person name="Guigo R."/>
            <person name="Gogendeau D."/>
            <person name="Katinka M."/>
            <person name="Keller A.-M."/>
            <person name="Kissmehl R."/>
            <person name="Klotz C."/>
            <person name="Koll F."/>
            <person name="Le Moue A."/>
            <person name="Lepere C."/>
            <person name="Malinsky S."/>
            <person name="Nowacki M."/>
            <person name="Nowak J.K."/>
            <person name="Plattner H."/>
            <person name="Poulain J."/>
            <person name="Ruiz F."/>
            <person name="Serrano V."/>
            <person name="Zagulski M."/>
            <person name="Dessen P."/>
            <person name="Betermier M."/>
            <person name="Weissenbach J."/>
            <person name="Scarpelli C."/>
            <person name="Schachter V."/>
            <person name="Sperling L."/>
            <person name="Meyer E."/>
            <person name="Cohen J."/>
            <person name="Wincker P."/>
        </authorList>
    </citation>
    <scope>NUCLEOTIDE SEQUENCE [LARGE SCALE GENOMIC DNA]</scope>
    <source>
        <strain evidence="1 2">Stock d4-2</strain>
    </source>
</reference>
<proteinExistence type="predicted"/>
<dbReference type="PANTHER" id="PTHR45333:SF1">
    <property type="entry name" value="CHROMOSOME UNDETERMINED SCAFFOLD_625, WHOLE GENOME SHOTGUN SEQUENCE"/>
    <property type="match status" value="1"/>
</dbReference>
<dbReference type="SUPFAM" id="SSF50998">
    <property type="entry name" value="Quinoprotein alcohol dehydrogenase-like"/>
    <property type="match status" value="1"/>
</dbReference>
<dbReference type="KEGG" id="ptm:GSPATT00027494001"/>
<evidence type="ECO:0000313" key="2">
    <source>
        <dbReference type="Proteomes" id="UP000000600"/>
    </source>
</evidence>
<dbReference type="PANTHER" id="PTHR45333">
    <property type="entry name" value="MEMBRANE PROTEIN-RELATED"/>
    <property type="match status" value="1"/>
</dbReference>
<keyword evidence="2" id="KW-1185">Reference proteome</keyword>
<accession>A0EIM4</accession>
<gene>
    <name evidence="1" type="ORF">GSPATT00027494001</name>
</gene>
<dbReference type="RefSeq" id="XP_001462538.1">
    <property type="nucleotide sequence ID" value="XM_001462501.1"/>
</dbReference>
<dbReference type="STRING" id="5888.A0EIM4"/>
<protein>
    <recommendedName>
        <fullName evidence="3">Anaphase-promoting complex subunit 4 WD40 domain-containing protein</fullName>
    </recommendedName>
</protein>
<evidence type="ECO:0008006" key="3">
    <source>
        <dbReference type="Google" id="ProtNLM"/>
    </source>
</evidence>
<organism evidence="1 2">
    <name type="scientific">Paramecium tetraurelia</name>
    <dbReference type="NCBI Taxonomy" id="5888"/>
    <lineage>
        <taxon>Eukaryota</taxon>
        <taxon>Sar</taxon>
        <taxon>Alveolata</taxon>
        <taxon>Ciliophora</taxon>
        <taxon>Intramacronucleata</taxon>
        <taxon>Oligohymenophorea</taxon>
        <taxon>Peniculida</taxon>
        <taxon>Parameciidae</taxon>
        <taxon>Paramecium</taxon>
    </lineage>
</organism>
<dbReference type="InParanoid" id="A0EIM4"/>
<evidence type="ECO:0000313" key="1">
    <source>
        <dbReference type="EMBL" id="CAK95165.1"/>
    </source>
</evidence>
<dbReference type="AlphaFoldDB" id="A0EIM4"/>
<name>A0EIM4_PARTE</name>
<sequence length="436" mass="50547">MELAVSKNSIRSFCFLQIVNLSSCSSKNDILLWNVKTGKIKLIKKQYHDITSVNFTPFGTLASSIECFVYLWNGKTGKQLKIFVGHQNSVCFSPDGIKHQCLRVSVYGILRQEYKNVNFRVKIDQSSSLRMELYQQEMNFKHYHVMGCQDRIIIDQNDSDTTQCFSPDCSILATSKMMENYTLMGCQESFIKAKLDVHTHVIIRSVSLLMVLHQYHGVRVTRSDLGCQDRQQNFKFDGSKIQSQNIGFSPNGMTLAFSSFYKSICLWDFKTALKKIKLVFFSPDGKTLASVKITPSIYGIKGITIKSQIRWSFKFSSLSLFLFQWYQISIRQRGILLFVNGLSRQLDKNKIRQLQIKPHGQPVSPLIVLNQHLAVMITLSVYGMLIQKSKIRQSYQFNLVRKLLSRWYYIRFWQQKQVYQISLTFFISRSFISSKI</sequence>
<dbReference type="EMBL" id="CT868681">
    <property type="protein sequence ID" value="CAK95165.1"/>
    <property type="molecule type" value="Genomic_DNA"/>
</dbReference>
<dbReference type="HOGENOM" id="CLU_629252_0_0_1"/>
<dbReference type="Gene3D" id="2.130.10.10">
    <property type="entry name" value="YVTN repeat-like/Quinoprotein amine dehydrogenase"/>
    <property type="match status" value="2"/>
</dbReference>
<dbReference type="Proteomes" id="UP000000600">
    <property type="component" value="Unassembled WGS sequence"/>
</dbReference>
<dbReference type="GeneID" id="5008611"/>
<dbReference type="InterPro" id="IPR015943">
    <property type="entry name" value="WD40/YVTN_repeat-like_dom_sf"/>
</dbReference>
<dbReference type="InterPro" id="IPR011047">
    <property type="entry name" value="Quinoprotein_ADH-like_sf"/>
</dbReference>